<dbReference type="AlphaFoldDB" id="A0A4S2KVM9"/>
<dbReference type="EMBL" id="QBLH01001363">
    <property type="protein sequence ID" value="TGZ52188.1"/>
    <property type="molecule type" value="Genomic_DNA"/>
</dbReference>
<comment type="caution">
    <text evidence="1">The sequence shown here is derived from an EMBL/GenBank/DDBJ whole genome shotgun (WGS) entry which is preliminary data.</text>
</comment>
<dbReference type="Proteomes" id="UP000310200">
    <property type="component" value="Unassembled WGS sequence"/>
</dbReference>
<accession>A0A4S2KVM9</accession>
<reference evidence="1 2" key="1">
    <citation type="journal article" date="2019" name="Philos. Trans. R. Soc. Lond., B, Biol. Sci.">
        <title>Ant behaviour and brain gene expression of defending hosts depend on the ecological success of the intruding social parasite.</title>
        <authorList>
            <person name="Kaur R."/>
            <person name="Stoldt M."/>
            <person name="Jongepier E."/>
            <person name="Feldmeyer B."/>
            <person name="Menzel F."/>
            <person name="Bornberg-Bauer E."/>
            <person name="Foitzik S."/>
        </authorList>
    </citation>
    <scope>NUCLEOTIDE SEQUENCE [LARGE SCALE GENOMIC DNA]</scope>
    <source>
        <tissue evidence="1">Whole body</tissue>
    </source>
</reference>
<organism evidence="1 2">
    <name type="scientific">Temnothorax longispinosus</name>
    <dbReference type="NCBI Taxonomy" id="300112"/>
    <lineage>
        <taxon>Eukaryota</taxon>
        <taxon>Metazoa</taxon>
        <taxon>Ecdysozoa</taxon>
        <taxon>Arthropoda</taxon>
        <taxon>Hexapoda</taxon>
        <taxon>Insecta</taxon>
        <taxon>Pterygota</taxon>
        <taxon>Neoptera</taxon>
        <taxon>Endopterygota</taxon>
        <taxon>Hymenoptera</taxon>
        <taxon>Apocrita</taxon>
        <taxon>Aculeata</taxon>
        <taxon>Formicoidea</taxon>
        <taxon>Formicidae</taxon>
        <taxon>Myrmicinae</taxon>
        <taxon>Temnothorax</taxon>
    </lineage>
</organism>
<sequence length="75" mass="8446">MFNFEYTEEGYRLVSEAESLPVATVAGTIKFSFEEFIPNRPRRNDQTMFKDSLQVCKLETIASQAAGPPDDRGPT</sequence>
<gene>
    <name evidence="1" type="ORF">DBV15_03755</name>
</gene>
<evidence type="ECO:0000313" key="2">
    <source>
        <dbReference type="Proteomes" id="UP000310200"/>
    </source>
</evidence>
<protein>
    <submittedName>
        <fullName evidence="1">Uncharacterized protein</fullName>
    </submittedName>
</protein>
<name>A0A4S2KVM9_9HYME</name>
<proteinExistence type="predicted"/>
<evidence type="ECO:0000313" key="1">
    <source>
        <dbReference type="EMBL" id="TGZ52188.1"/>
    </source>
</evidence>
<keyword evidence="2" id="KW-1185">Reference proteome</keyword>